<dbReference type="PANTHER" id="PTHR12550">
    <property type="entry name" value="HEPATOMA-DERIVED GROWTH FACTOR-RELATED"/>
    <property type="match status" value="1"/>
</dbReference>
<dbReference type="InterPro" id="IPR000313">
    <property type="entry name" value="PWWP_dom"/>
</dbReference>
<protein>
    <recommendedName>
        <fullName evidence="1">PWWP domain-containing protein</fullName>
    </recommendedName>
</protein>
<keyword evidence="3" id="KW-1185">Reference proteome</keyword>
<dbReference type="SMART" id="SM00293">
    <property type="entry name" value="PWWP"/>
    <property type="match status" value="1"/>
</dbReference>
<dbReference type="SUPFAM" id="SSF63748">
    <property type="entry name" value="Tudor/PWWP/MBT"/>
    <property type="match status" value="1"/>
</dbReference>
<dbReference type="Proteomes" id="UP001159405">
    <property type="component" value="Unassembled WGS sequence"/>
</dbReference>
<organism evidence="2 3">
    <name type="scientific">Porites lobata</name>
    <dbReference type="NCBI Taxonomy" id="104759"/>
    <lineage>
        <taxon>Eukaryota</taxon>
        <taxon>Metazoa</taxon>
        <taxon>Cnidaria</taxon>
        <taxon>Anthozoa</taxon>
        <taxon>Hexacorallia</taxon>
        <taxon>Scleractinia</taxon>
        <taxon>Fungiina</taxon>
        <taxon>Poritidae</taxon>
        <taxon>Porites</taxon>
    </lineage>
</organism>
<dbReference type="Pfam" id="PF00855">
    <property type="entry name" value="PWWP"/>
    <property type="match status" value="1"/>
</dbReference>
<comment type="caution">
    <text evidence="2">The sequence shown here is derived from an EMBL/GenBank/DDBJ whole genome shotgun (WGS) entry which is preliminary data.</text>
</comment>
<evidence type="ECO:0000313" key="3">
    <source>
        <dbReference type="Proteomes" id="UP001159405"/>
    </source>
</evidence>
<proteinExistence type="predicted"/>
<gene>
    <name evidence="2" type="ORF">PLOB_00003324</name>
</gene>
<name>A0ABN8QAQ0_9CNID</name>
<dbReference type="EMBL" id="CALNXK010000112">
    <property type="protein sequence ID" value="CAH3158788.1"/>
    <property type="molecule type" value="Genomic_DNA"/>
</dbReference>
<dbReference type="PROSITE" id="PS50812">
    <property type="entry name" value="PWWP"/>
    <property type="match status" value="1"/>
</dbReference>
<dbReference type="PANTHER" id="PTHR12550:SF70">
    <property type="entry name" value="JIL-1 ANCHORING AND STABILIZING PROTEIN, ISOFORM A"/>
    <property type="match status" value="1"/>
</dbReference>
<sequence>MFSPGQLVWAKMRGYPPWPAGIDLPGPEERMHANKFAIFFFGTRET</sequence>
<reference evidence="2 3" key="1">
    <citation type="submission" date="2022-05" db="EMBL/GenBank/DDBJ databases">
        <authorList>
            <consortium name="Genoscope - CEA"/>
            <person name="William W."/>
        </authorList>
    </citation>
    <scope>NUCLEOTIDE SEQUENCE [LARGE SCALE GENOMIC DNA]</scope>
</reference>
<dbReference type="Gene3D" id="2.30.30.140">
    <property type="match status" value="1"/>
</dbReference>
<feature type="domain" description="PWWP" evidence="1">
    <location>
        <begin position="4"/>
        <end position="46"/>
    </location>
</feature>
<accession>A0ABN8QAQ0</accession>
<evidence type="ECO:0000313" key="2">
    <source>
        <dbReference type="EMBL" id="CAH3158788.1"/>
    </source>
</evidence>
<evidence type="ECO:0000259" key="1">
    <source>
        <dbReference type="PROSITE" id="PS50812"/>
    </source>
</evidence>